<proteinExistence type="predicted"/>
<accession>A0ABN2YQ19</accession>
<feature type="compositionally biased region" description="Basic and acidic residues" evidence="1">
    <location>
        <begin position="203"/>
        <end position="215"/>
    </location>
</feature>
<dbReference type="EMBL" id="BAAAQQ010000013">
    <property type="protein sequence ID" value="GAA2129878.1"/>
    <property type="molecule type" value="Genomic_DNA"/>
</dbReference>
<organism evidence="3 4">
    <name type="scientific">Nocardioides bigeumensis</name>
    <dbReference type="NCBI Taxonomy" id="433657"/>
    <lineage>
        <taxon>Bacteria</taxon>
        <taxon>Bacillati</taxon>
        <taxon>Actinomycetota</taxon>
        <taxon>Actinomycetes</taxon>
        <taxon>Propionibacteriales</taxon>
        <taxon>Nocardioidaceae</taxon>
        <taxon>Nocardioides</taxon>
    </lineage>
</organism>
<dbReference type="Pfam" id="PF08378">
    <property type="entry name" value="NERD"/>
    <property type="match status" value="1"/>
</dbReference>
<feature type="region of interest" description="Disordered" evidence="1">
    <location>
        <begin position="252"/>
        <end position="289"/>
    </location>
</feature>
<comment type="caution">
    <text evidence="3">The sequence shown here is derived from an EMBL/GenBank/DDBJ whole genome shotgun (WGS) entry which is preliminary data.</text>
</comment>
<sequence length="289" mass="30921">MAMESAQPQADRRASATPGDNEPIVTAHSWERGVDGEVVSGEALGDLAQQPGWTVLNDVPWPGRPLANIDHVIIGASGIFVVDTVRWPGKITMTADELRQDGRLRIDAVHGVATAAQAVTFVVPGIDPEVVQPVVCLVRDEWINGRIGDVTIATTQNLVPLVKTRRRLLEADAVDTVAGELRAAFESERERARRGVVPPRTAASHEEPQEVTDHRGARRRIPIVRTIAGVGLVAVVLVKPEVFTPVTDFVSSLVTPDETGTPSDSPSDSPSDTPVKDDKGTDGQEAPAE</sequence>
<dbReference type="PROSITE" id="PS50965">
    <property type="entry name" value="NERD"/>
    <property type="match status" value="1"/>
</dbReference>
<evidence type="ECO:0000313" key="3">
    <source>
        <dbReference type="EMBL" id="GAA2129878.1"/>
    </source>
</evidence>
<evidence type="ECO:0000256" key="1">
    <source>
        <dbReference type="SAM" id="MobiDB-lite"/>
    </source>
</evidence>
<keyword evidence="4" id="KW-1185">Reference proteome</keyword>
<feature type="domain" description="NERD" evidence="2">
    <location>
        <begin position="32"/>
        <end position="131"/>
    </location>
</feature>
<feature type="region of interest" description="Disordered" evidence="1">
    <location>
        <begin position="188"/>
        <end position="217"/>
    </location>
</feature>
<gene>
    <name evidence="3" type="ORF">GCM10009843_31910</name>
</gene>
<feature type="compositionally biased region" description="Low complexity" evidence="1">
    <location>
        <begin position="255"/>
        <end position="273"/>
    </location>
</feature>
<protein>
    <recommendedName>
        <fullName evidence="2">NERD domain-containing protein</fullName>
    </recommendedName>
</protein>
<reference evidence="3 4" key="1">
    <citation type="journal article" date="2019" name="Int. J. Syst. Evol. Microbiol.">
        <title>The Global Catalogue of Microorganisms (GCM) 10K type strain sequencing project: providing services to taxonomists for standard genome sequencing and annotation.</title>
        <authorList>
            <consortium name="The Broad Institute Genomics Platform"/>
            <consortium name="The Broad Institute Genome Sequencing Center for Infectious Disease"/>
            <person name="Wu L."/>
            <person name="Ma J."/>
        </authorList>
    </citation>
    <scope>NUCLEOTIDE SEQUENCE [LARGE SCALE GENOMIC DNA]</scope>
    <source>
        <strain evidence="3 4">JCM 16021</strain>
    </source>
</reference>
<evidence type="ECO:0000313" key="4">
    <source>
        <dbReference type="Proteomes" id="UP001500575"/>
    </source>
</evidence>
<dbReference type="Proteomes" id="UP001500575">
    <property type="component" value="Unassembled WGS sequence"/>
</dbReference>
<feature type="region of interest" description="Disordered" evidence="1">
    <location>
        <begin position="1"/>
        <end position="26"/>
    </location>
</feature>
<evidence type="ECO:0000259" key="2">
    <source>
        <dbReference type="PROSITE" id="PS50965"/>
    </source>
</evidence>
<dbReference type="InterPro" id="IPR011528">
    <property type="entry name" value="NERD"/>
</dbReference>
<name>A0ABN2YQ19_9ACTN</name>